<dbReference type="NCBIfam" id="TIGR03882">
    <property type="entry name" value="cyclo_dehyd_2"/>
    <property type="match status" value="1"/>
</dbReference>
<evidence type="ECO:0008006" key="3">
    <source>
        <dbReference type="Google" id="ProtNLM"/>
    </source>
</evidence>
<evidence type="ECO:0000313" key="1">
    <source>
        <dbReference type="EMBL" id="RJE85822.1"/>
    </source>
</evidence>
<dbReference type="AlphaFoldDB" id="A0A418SXX0"/>
<keyword evidence="2" id="KW-1185">Reference proteome</keyword>
<dbReference type="Proteomes" id="UP000284202">
    <property type="component" value="Unassembled WGS sequence"/>
</dbReference>
<comment type="caution">
    <text evidence="1">The sequence shown here is derived from an EMBL/GenBank/DDBJ whole genome shotgun (WGS) entry which is preliminary data.</text>
</comment>
<protein>
    <recommendedName>
        <fullName evidence="3">Bacteriocin biosynthesis cyclodehydratase domain-containing protein</fullName>
    </recommendedName>
</protein>
<name>A0A418SXX0_9RHOB</name>
<dbReference type="EMBL" id="QZCG01000005">
    <property type="protein sequence ID" value="RJE85822.1"/>
    <property type="molecule type" value="Genomic_DNA"/>
</dbReference>
<dbReference type="InterPro" id="IPR022291">
    <property type="entry name" value="Bacteriocin_synth_cyclodeHase"/>
</dbReference>
<accession>A0A418SXX0</accession>
<reference evidence="2" key="1">
    <citation type="submission" date="2018-09" db="EMBL/GenBank/DDBJ databases">
        <title>Acidovorax cavernicola nov. sp. isolated from Gruta de las Maravillas (Aracena, Spain).</title>
        <authorList>
            <person name="Jurado V."/>
            <person name="Gutierrez-Patricio S."/>
            <person name="Gonzalez-Pimentel J.L."/>
            <person name="Miller A.Z."/>
            <person name="Laiz L."/>
            <person name="Saiz-Jimenez C."/>
        </authorList>
    </citation>
    <scope>NUCLEOTIDE SEQUENCE [LARGE SCALE GENOMIC DNA]</scope>
    <source>
        <strain evidence="2">1011MAR3C25</strain>
    </source>
</reference>
<dbReference type="OrthoDB" id="2679713at2"/>
<evidence type="ECO:0000313" key="2">
    <source>
        <dbReference type="Proteomes" id="UP000284202"/>
    </source>
</evidence>
<organism evidence="1 2">
    <name type="scientific">Paracoccus onubensis</name>
    <dbReference type="NCBI Taxonomy" id="1675788"/>
    <lineage>
        <taxon>Bacteria</taxon>
        <taxon>Pseudomonadati</taxon>
        <taxon>Pseudomonadota</taxon>
        <taxon>Alphaproteobacteria</taxon>
        <taxon>Rhodobacterales</taxon>
        <taxon>Paracoccaceae</taxon>
        <taxon>Paracoccus</taxon>
    </lineage>
</organism>
<proteinExistence type="predicted"/>
<dbReference type="Gene3D" id="3.40.50.720">
    <property type="entry name" value="NAD(P)-binding Rossmann-like Domain"/>
    <property type="match status" value="1"/>
</dbReference>
<sequence length="214" mass="23039">MMKIQYLTLGPFGAAVAEQAACGDANAMQQEFPREALAAPEILDPLFERADFVAVAAWRPYTDMFMAVEEAARRTATPWSHAVLAGTHLSIGPLTHPGAPGCYACHIKRAGTHHRAPGREIVLDRFYRKNPDAGPEGFTGPMVSLAAHALRTDARAGREHAGRLRIANVLTGAVTVTQVLPVHGCPSCFADRAQTEPGARFVRDLVPAIQEILP</sequence>
<gene>
    <name evidence="1" type="ORF">D3P04_08700</name>
</gene>
<dbReference type="RefSeq" id="WP_119747915.1">
    <property type="nucleotide sequence ID" value="NZ_QZCG01000005.1"/>
</dbReference>